<gene>
    <name evidence="2" type="ORF">CRD60_01245</name>
</gene>
<accession>A0A366KA91</accession>
<reference evidence="2 3" key="1">
    <citation type="submission" date="2017-10" db="EMBL/GenBank/DDBJ databases">
        <title>Bifidobacterium xylocopum sp. nov. and Bifidobacterium aemilianum sp. nov., from the carpenter bee (Xylocopa violacea) digestive tract.</title>
        <authorList>
            <person name="Alberoni D."/>
            <person name="Baffoni L."/>
            <person name="Di Gioia D."/>
            <person name="Gaggia F."/>
            <person name="Biavati B."/>
        </authorList>
    </citation>
    <scope>NUCLEOTIDE SEQUENCE [LARGE SCALE GENOMIC DNA]</scope>
    <source>
        <strain evidence="2 3">XV10</strain>
    </source>
</reference>
<evidence type="ECO:0000256" key="1">
    <source>
        <dbReference type="SAM" id="Phobius"/>
    </source>
</evidence>
<keyword evidence="1" id="KW-0812">Transmembrane</keyword>
<name>A0A366KA91_9BIFI</name>
<dbReference type="EMBL" id="PDCG01000001">
    <property type="protein sequence ID" value="RBP98519.1"/>
    <property type="molecule type" value="Genomic_DNA"/>
</dbReference>
<dbReference type="InterPro" id="IPR000801">
    <property type="entry name" value="Esterase-like"/>
</dbReference>
<dbReference type="InterPro" id="IPR029058">
    <property type="entry name" value="AB_hydrolase_fold"/>
</dbReference>
<dbReference type="PANTHER" id="PTHR48098">
    <property type="entry name" value="ENTEROCHELIN ESTERASE-RELATED"/>
    <property type="match status" value="1"/>
</dbReference>
<proteinExistence type="predicted"/>
<dbReference type="RefSeq" id="WP_113859493.1">
    <property type="nucleotide sequence ID" value="NZ_PDCG01000001.1"/>
</dbReference>
<dbReference type="OrthoDB" id="3723842at2"/>
<evidence type="ECO:0000313" key="3">
    <source>
        <dbReference type="Proteomes" id="UP000252530"/>
    </source>
</evidence>
<comment type="caution">
    <text evidence="2">The sequence shown here is derived from an EMBL/GenBank/DDBJ whole genome shotgun (WGS) entry which is preliminary data.</text>
</comment>
<dbReference type="Pfam" id="PF00756">
    <property type="entry name" value="Esterase"/>
    <property type="match status" value="1"/>
</dbReference>
<dbReference type="GO" id="GO:0016747">
    <property type="term" value="F:acyltransferase activity, transferring groups other than amino-acyl groups"/>
    <property type="evidence" value="ECO:0007669"/>
    <property type="project" value="TreeGrafter"/>
</dbReference>
<dbReference type="PANTHER" id="PTHR48098:SF1">
    <property type="entry name" value="DIACYLGLYCEROL ACYLTRANSFERASE_MYCOLYLTRANSFERASE AG85A"/>
    <property type="match status" value="1"/>
</dbReference>
<dbReference type="Proteomes" id="UP000252530">
    <property type="component" value="Unassembled WGS sequence"/>
</dbReference>
<dbReference type="SUPFAM" id="SSF53474">
    <property type="entry name" value="alpha/beta-Hydrolases"/>
    <property type="match status" value="1"/>
</dbReference>
<evidence type="ECO:0000313" key="2">
    <source>
        <dbReference type="EMBL" id="RBP98519.1"/>
    </source>
</evidence>
<protein>
    <submittedName>
        <fullName evidence="2">MFS transporter</fullName>
    </submittedName>
</protein>
<dbReference type="Gene3D" id="3.40.50.1820">
    <property type="entry name" value="alpha/beta hydrolase"/>
    <property type="match status" value="1"/>
</dbReference>
<keyword evidence="1" id="KW-0472">Membrane</keyword>
<feature type="transmembrane region" description="Helical" evidence="1">
    <location>
        <begin position="12"/>
        <end position="34"/>
    </location>
</feature>
<keyword evidence="1" id="KW-1133">Transmembrane helix</keyword>
<dbReference type="InterPro" id="IPR050583">
    <property type="entry name" value="Mycobacterial_A85_antigen"/>
</dbReference>
<feature type="transmembrane region" description="Helical" evidence="1">
    <location>
        <begin position="76"/>
        <end position="97"/>
    </location>
</feature>
<feature type="transmembrane region" description="Helical" evidence="1">
    <location>
        <begin position="46"/>
        <end position="70"/>
    </location>
</feature>
<sequence>MSFFTKIHLTSGWLPVGLYSLTAVGLLLVVILASSKSRRKPLLTQLAIGLGGFLIGYLAVWLLSDVFLVFEVSLGWAVMLAVAIGFGLAFFLLAAAVQSKGLRRIISMVTVLLVILSCALRIDQIYGEYATVASVLGISDYPNLDLEQVSPASSDVKSWKTKADQGQLPQLPDKGIIRSVTIPATESGFKARKANVYLPPAALSKTPPRLPVMIMLAGQPGSPDRFFGASNIAASLDSYARKHDGLAPIVVSPDQNGSNTHNTLCADTKVYGNAESYLTKDVTKWVKTYLPVKKSPQAWLIGGFSQGATCSTQLGPAHPDIYGHIYSASGQVAPVDHTRKRTIDRYFDGSEREYLKHVPANIMKGKAPLHQTVFTAAGDWDPKSQKDQLAIGKSARASGMSVTTIVAQDSGHDWHTVNTGLLPQIDRFCQETGLGKSTKALANYPKVRIISED</sequence>
<feature type="transmembrane region" description="Helical" evidence="1">
    <location>
        <begin position="104"/>
        <end position="122"/>
    </location>
</feature>
<keyword evidence="3" id="KW-1185">Reference proteome</keyword>
<organism evidence="2 3">
    <name type="scientific">Bifidobacterium aemilianum</name>
    <dbReference type="NCBI Taxonomy" id="2493120"/>
    <lineage>
        <taxon>Bacteria</taxon>
        <taxon>Bacillati</taxon>
        <taxon>Actinomycetota</taxon>
        <taxon>Actinomycetes</taxon>
        <taxon>Bifidobacteriales</taxon>
        <taxon>Bifidobacteriaceae</taxon>
        <taxon>Bifidobacterium</taxon>
    </lineage>
</organism>
<dbReference type="AlphaFoldDB" id="A0A366KA91"/>